<feature type="region of interest" description="Disordered" evidence="1">
    <location>
        <begin position="1"/>
        <end position="27"/>
    </location>
</feature>
<name>A0A034WVK0_BACDO</name>
<organism evidence="3">
    <name type="scientific">Bactrocera dorsalis</name>
    <name type="common">Oriental fruit fly</name>
    <name type="synonym">Dacus dorsalis</name>
    <dbReference type="NCBI Taxonomy" id="27457"/>
    <lineage>
        <taxon>Eukaryota</taxon>
        <taxon>Metazoa</taxon>
        <taxon>Ecdysozoa</taxon>
        <taxon>Arthropoda</taxon>
        <taxon>Hexapoda</taxon>
        <taxon>Insecta</taxon>
        <taxon>Pterygota</taxon>
        <taxon>Neoptera</taxon>
        <taxon>Endopterygota</taxon>
        <taxon>Diptera</taxon>
        <taxon>Brachycera</taxon>
        <taxon>Muscomorpha</taxon>
        <taxon>Tephritoidea</taxon>
        <taxon>Tephritidae</taxon>
        <taxon>Bactrocera</taxon>
        <taxon>Bactrocera</taxon>
    </lineage>
</organism>
<feature type="transmembrane region" description="Helical" evidence="2">
    <location>
        <begin position="78"/>
        <end position="98"/>
    </location>
</feature>
<evidence type="ECO:0000256" key="1">
    <source>
        <dbReference type="SAM" id="MobiDB-lite"/>
    </source>
</evidence>
<keyword evidence="2" id="KW-0472">Membrane</keyword>
<evidence type="ECO:0000313" key="3">
    <source>
        <dbReference type="EMBL" id="JAC58377.1"/>
    </source>
</evidence>
<feature type="compositionally biased region" description="Polar residues" evidence="1">
    <location>
        <begin position="1"/>
        <end position="14"/>
    </location>
</feature>
<dbReference type="EMBL" id="GAKP01000575">
    <property type="protein sequence ID" value="JAC58377.1"/>
    <property type="molecule type" value="Transcribed_RNA"/>
</dbReference>
<reference evidence="3" key="1">
    <citation type="journal article" date="2014" name="BMC Genomics">
        <title>Characterizing the developmental transcriptome of the oriental fruit fly, Bactrocera dorsalis (Diptera: Tephritidae) through comparative genomic analysis with Drosophila melanogaster utilizing modENCODE datasets.</title>
        <authorList>
            <person name="Geib S.M."/>
            <person name="Calla B."/>
            <person name="Hall B."/>
            <person name="Hou S."/>
            <person name="Manoukis N.C."/>
        </authorList>
    </citation>
    <scope>NUCLEOTIDE SEQUENCE</scope>
    <source>
        <strain evidence="3">Punador</strain>
    </source>
</reference>
<feature type="non-terminal residue" evidence="3">
    <location>
        <position position="1"/>
    </location>
</feature>
<protein>
    <submittedName>
        <fullName evidence="3">Uncharacterized protein</fullName>
    </submittedName>
</protein>
<keyword evidence="2" id="KW-1133">Transmembrane helix</keyword>
<accession>A0A034WVK0</accession>
<keyword evidence="2" id="KW-0812">Transmembrane</keyword>
<sequence>TAVETQKPTYTSTQKSEKQVHQGPNGSVKHAKTVAVVDHNQMRSGAEYSAPNDVVYYNANDISFLRSMSLACGCCCCMLWIIYLTFLGTFIFGVICLFRLAIGHWRSGEGEDGCLDIGFTFLEVM</sequence>
<proteinExistence type="predicted"/>
<evidence type="ECO:0000256" key="2">
    <source>
        <dbReference type="SAM" id="Phobius"/>
    </source>
</evidence>
<dbReference type="AlphaFoldDB" id="A0A034WVK0"/>